<evidence type="ECO:0000313" key="4">
    <source>
        <dbReference type="EMBL" id="TCK75754.1"/>
    </source>
</evidence>
<dbReference type="InterPro" id="IPR013749">
    <property type="entry name" value="PM/HMP-P_kinase-1"/>
</dbReference>
<dbReference type="InterPro" id="IPR004399">
    <property type="entry name" value="HMP/HMP-P_kinase_dom"/>
</dbReference>
<organism evidence="4 5">
    <name type="scientific">Acidipila rosea</name>
    <dbReference type="NCBI Taxonomy" id="768535"/>
    <lineage>
        <taxon>Bacteria</taxon>
        <taxon>Pseudomonadati</taxon>
        <taxon>Acidobacteriota</taxon>
        <taxon>Terriglobia</taxon>
        <taxon>Terriglobales</taxon>
        <taxon>Acidobacteriaceae</taxon>
        <taxon>Acidipila</taxon>
    </lineage>
</organism>
<dbReference type="PANTHER" id="PTHR20858">
    <property type="entry name" value="PHOSPHOMETHYLPYRIMIDINE KINASE"/>
    <property type="match status" value="1"/>
</dbReference>
<dbReference type="SUPFAM" id="SSF53613">
    <property type="entry name" value="Ribokinase-like"/>
    <property type="match status" value="1"/>
</dbReference>
<dbReference type="CDD" id="cd01169">
    <property type="entry name" value="HMPP_kinase"/>
    <property type="match status" value="1"/>
</dbReference>
<dbReference type="GO" id="GO:0008972">
    <property type="term" value="F:phosphomethylpyrimidine kinase activity"/>
    <property type="evidence" value="ECO:0007669"/>
    <property type="project" value="InterPro"/>
</dbReference>
<evidence type="ECO:0000259" key="3">
    <source>
        <dbReference type="Pfam" id="PF08543"/>
    </source>
</evidence>
<proteinExistence type="predicted"/>
<dbReference type="RefSeq" id="WP_131991820.1">
    <property type="nucleotide sequence ID" value="NZ_SMGK01000001.1"/>
</dbReference>
<evidence type="ECO:0000256" key="2">
    <source>
        <dbReference type="ARBA" id="ARBA00012135"/>
    </source>
</evidence>
<keyword evidence="5" id="KW-1185">Reference proteome</keyword>
<accession>A0A4R1LC45</accession>
<dbReference type="Proteomes" id="UP000295210">
    <property type="component" value="Unassembled WGS sequence"/>
</dbReference>
<evidence type="ECO:0000256" key="1">
    <source>
        <dbReference type="ARBA" id="ARBA00004948"/>
    </source>
</evidence>
<dbReference type="Gene3D" id="3.40.1190.20">
    <property type="match status" value="1"/>
</dbReference>
<comment type="pathway">
    <text evidence="1">Cofactor biosynthesis; thiamine diphosphate biosynthesis.</text>
</comment>
<dbReference type="NCBIfam" id="TIGR00097">
    <property type="entry name" value="HMP-P_kinase"/>
    <property type="match status" value="1"/>
</dbReference>
<dbReference type="OrthoDB" id="9810880at2"/>
<dbReference type="AlphaFoldDB" id="A0A4R1LC45"/>
<dbReference type="InterPro" id="IPR029056">
    <property type="entry name" value="Ribokinase-like"/>
</dbReference>
<protein>
    <recommendedName>
        <fullName evidence="2">hydroxymethylpyrimidine kinase</fullName>
        <ecNumber evidence="2">2.7.1.49</ecNumber>
    </recommendedName>
</protein>
<dbReference type="EMBL" id="SMGK01000001">
    <property type="protein sequence ID" value="TCK75754.1"/>
    <property type="molecule type" value="Genomic_DNA"/>
</dbReference>
<dbReference type="GO" id="GO:0005829">
    <property type="term" value="C:cytosol"/>
    <property type="evidence" value="ECO:0007669"/>
    <property type="project" value="TreeGrafter"/>
</dbReference>
<gene>
    <name evidence="4" type="ORF">C7378_0745</name>
</gene>
<sequence length="274" mass="28951">MSATTAATKIALAIAGFDPSAGAGIAADLKVFAAHGVYGMACITGLTVQSTRGVRRVEPSSAEIMRETLDWLSEDVTFAGVKIGMLANAANVRETVAFLMKGPPRDHVVLDPVIRSSSGRPLLDPAGVTAMRDTLLKHLGWITPNIEELAILAGVEYASRESVPEVAGKLAAHAARLGNRRLNIIVTGGHLEPPHDFLRLASGEEHWLPGERVHTRATHGTGCAYSSALLSRLLLGDAPLEAAAAAKNYVIGALRAAPQIGRGHGPMNHFWMKP</sequence>
<feature type="domain" description="Pyridoxamine kinase/Phosphomethylpyrimidine kinase" evidence="3">
    <location>
        <begin position="18"/>
        <end position="268"/>
    </location>
</feature>
<reference evidence="4 5" key="1">
    <citation type="submission" date="2019-03" db="EMBL/GenBank/DDBJ databases">
        <title>Genomic Encyclopedia of Type Strains, Phase IV (KMG-IV): sequencing the most valuable type-strain genomes for metagenomic binning, comparative biology and taxonomic classification.</title>
        <authorList>
            <person name="Goeker M."/>
        </authorList>
    </citation>
    <scope>NUCLEOTIDE SEQUENCE [LARGE SCALE GENOMIC DNA]</scope>
    <source>
        <strain evidence="4 5">DSM 103428</strain>
    </source>
</reference>
<dbReference type="Pfam" id="PF08543">
    <property type="entry name" value="Phos_pyr_kin"/>
    <property type="match status" value="1"/>
</dbReference>
<keyword evidence="4" id="KW-0418">Kinase</keyword>
<comment type="caution">
    <text evidence="4">The sequence shown here is derived from an EMBL/GenBank/DDBJ whole genome shotgun (WGS) entry which is preliminary data.</text>
</comment>
<name>A0A4R1LC45_9BACT</name>
<dbReference type="EC" id="2.7.1.49" evidence="2"/>
<dbReference type="GO" id="GO:0008902">
    <property type="term" value="F:hydroxymethylpyrimidine kinase activity"/>
    <property type="evidence" value="ECO:0007669"/>
    <property type="project" value="UniProtKB-EC"/>
</dbReference>
<dbReference type="PANTHER" id="PTHR20858:SF17">
    <property type="entry name" value="HYDROXYMETHYLPYRIMIDINE_PHOSPHOMETHYLPYRIMIDINE KINASE THI20-RELATED"/>
    <property type="match status" value="1"/>
</dbReference>
<keyword evidence="4" id="KW-0808">Transferase</keyword>
<evidence type="ECO:0000313" key="5">
    <source>
        <dbReference type="Proteomes" id="UP000295210"/>
    </source>
</evidence>
<dbReference type="GO" id="GO:0009228">
    <property type="term" value="P:thiamine biosynthetic process"/>
    <property type="evidence" value="ECO:0007669"/>
    <property type="project" value="InterPro"/>
</dbReference>